<evidence type="ECO:0000313" key="2">
    <source>
        <dbReference type="Proteomes" id="UP000193411"/>
    </source>
</evidence>
<proteinExistence type="predicted"/>
<name>A0A1Y2HCK2_9FUNG</name>
<protein>
    <submittedName>
        <fullName evidence="1">Uncharacterized protein</fullName>
    </submittedName>
</protein>
<keyword evidence="2" id="KW-1185">Reference proteome</keyword>
<comment type="caution">
    <text evidence="1">The sequence shown here is derived from an EMBL/GenBank/DDBJ whole genome shotgun (WGS) entry which is preliminary data.</text>
</comment>
<gene>
    <name evidence="1" type="ORF">BCR44DRAFT_1288799</name>
</gene>
<dbReference type="AlphaFoldDB" id="A0A1Y2HCK2"/>
<dbReference type="Proteomes" id="UP000193411">
    <property type="component" value="Unassembled WGS sequence"/>
</dbReference>
<reference evidence="1 2" key="1">
    <citation type="submission" date="2016-07" db="EMBL/GenBank/DDBJ databases">
        <title>Pervasive Adenine N6-methylation of Active Genes in Fungi.</title>
        <authorList>
            <consortium name="DOE Joint Genome Institute"/>
            <person name="Mondo S.J."/>
            <person name="Dannebaum R.O."/>
            <person name="Kuo R.C."/>
            <person name="Labutti K."/>
            <person name="Haridas S."/>
            <person name="Kuo A."/>
            <person name="Salamov A."/>
            <person name="Ahrendt S.R."/>
            <person name="Lipzen A."/>
            <person name="Sullivan W."/>
            <person name="Andreopoulos W.B."/>
            <person name="Clum A."/>
            <person name="Lindquist E."/>
            <person name="Daum C."/>
            <person name="Ramamoorthy G.K."/>
            <person name="Gryganskyi A."/>
            <person name="Culley D."/>
            <person name="Magnuson J.K."/>
            <person name="James T.Y."/>
            <person name="O'Malley M.A."/>
            <person name="Stajich J.E."/>
            <person name="Spatafora J.W."/>
            <person name="Visel A."/>
            <person name="Grigoriev I.V."/>
        </authorList>
    </citation>
    <scope>NUCLEOTIDE SEQUENCE [LARGE SCALE GENOMIC DNA]</scope>
    <source>
        <strain evidence="1 2">PL171</strain>
    </source>
</reference>
<evidence type="ECO:0000313" key="1">
    <source>
        <dbReference type="EMBL" id="ORZ30792.1"/>
    </source>
</evidence>
<accession>A0A1Y2HCK2</accession>
<sequence>MRKQSSVASQPLPTCRGLWMGLIRCSQSRCGQLHGDLEPRPDVRQGFMHVACLPTNSKQHHD</sequence>
<organism evidence="1 2">
    <name type="scientific">Catenaria anguillulae PL171</name>
    <dbReference type="NCBI Taxonomy" id="765915"/>
    <lineage>
        <taxon>Eukaryota</taxon>
        <taxon>Fungi</taxon>
        <taxon>Fungi incertae sedis</taxon>
        <taxon>Blastocladiomycota</taxon>
        <taxon>Blastocladiomycetes</taxon>
        <taxon>Blastocladiales</taxon>
        <taxon>Catenariaceae</taxon>
        <taxon>Catenaria</taxon>
    </lineage>
</organism>
<dbReference type="EMBL" id="MCFL01000074">
    <property type="protein sequence ID" value="ORZ30792.1"/>
    <property type="molecule type" value="Genomic_DNA"/>
</dbReference>